<dbReference type="AlphaFoldDB" id="A0A1V9Y9E6"/>
<dbReference type="GO" id="GO:0005886">
    <property type="term" value="C:plasma membrane"/>
    <property type="evidence" value="ECO:0007669"/>
    <property type="project" value="UniProtKB-SubCell"/>
</dbReference>
<dbReference type="InterPro" id="IPR036458">
    <property type="entry name" value="Na:dicarbo_symporter_sf"/>
</dbReference>
<dbReference type="OrthoDB" id="76899at2759"/>
<comment type="caution">
    <text evidence="7">Lacks conserved residue(s) required for the propagation of feature annotation.</text>
</comment>
<evidence type="ECO:0000256" key="3">
    <source>
        <dbReference type="ARBA" id="ARBA00022475"/>
    </source>
</evidence>
<dbReference type="PANTHER" id="PTHR42865:SF7">
    <property type="entry name" value="PROTON_GLUTAMATE-ASPARTATE SYMPORTER"/>
    <property type="match status" value="1"/>
</dbReference>
<accession>A0A1V9Y9E6</accession>
<dbReference type="SUPFAM" id="SSF118215">
    <property type="entry name" value="Proton glutamate symport protein"/>
    <property type="match status" value="1"/>
</dbReference>
<comment type="subcellular location">
    <subcellularLocation>
        <location evidence="1">Cell membrane</location>
        <topology evidence="1">Multi-pass membrane protein</topology>
    </subcellularLocation>
    <subcellularLocation>
        <location evidence="7">Membrane</location>
        <topology evidence="7">Multi-pass membrane protein</topology>
    </subcellularLocation>
</comment>
<dbReference type="Pfam" id="PF00375">
    <property type="entry name" value="SDF"/>
    <property type="match status" value="1"/>
</dbReference>
<evidence type="ECO:0000256" key="6">
    <source>
        <dbReference type="ARBA" id="ARBA00023136"/>
    </source>
</evidence>
<dbReference type="Proteomes" id="UP000243217">
    <property type="component" value="Unassembled WGS sequence"/>
</dbReference>
<comment type="caution">
    <text evidence="8">The sequence shown here is derived from an EMBL/GenBank/DDBJ whole genome shotgun (WGS) entry which is preliminary data.</text>
</comment>
<feature type="transmembrane region" description="Helical" evidence="7">
    <location>
        <begin position="92"/>
        <end position="118"/>
    </location>
</feature>
<feature type="transmembrane region" description="Helical" evidence="7">
    <location>
        <begin position="20"/>
        <end position="41"/>
    </location>
</feature>
<evidence type="ECO:0000256" key="4">
    <source>
        <dbReference type="ARBA" id="ARBA00022692"/>
    </source>
</evidence>
<keyword evidence="2 7" id="KW-0813">Transport</keyword>
<dbReference type="Gene3D" id="1.10.3860.10">
    <property type="entry name" value="Sodium:dicarboxylate symporter"/>
    <property type="match status" value="1"/>
</dbReference>
<keyword evidence="6 7" id="KW-0472">Membrane</keyword>
<dbReference type="PROSITE" id="PS51257">
    <property type="entry name" value="PROKAR_LIPOPROTEIN"/>
    <property type="match status" value="1"/>
</dbReference>
<dbReference type="EMBL" id="JNBS01004782">
    <property type="protein sequence ID" value="OQR82278.1"/>
    <property type="molecule type" value="Genomic_DNA"/>
</dbReference>
<evidence type="ECO:0000313" key="9">
    <source>
        <dbReference type="Proteomes" id="UP000243217"/>
    </source>
</evidence>
<dbReference type="STRING" id="74557.A0A1V9Y9E6"/>
<evidence type="ECO:0000256" key="2">
    <source>
        <dbReference type="ARBA" id="ARBA00022448"/>
    </source>
</evidence>
<organism evidence="8 9">
    <name type="scientific">Thraustotheca clavata</name>
    <dbReference type="NCBI Taxonomy" id="74557"/>
    <lineage>
        <taxon>Eukaryota</taxon>
        <taxon>Sar</taxon>
        <taxon>Stramenopiles</taxon>
        <taxon>Oomycota</taxon>
        <taxon>Saprolegniomycetes</taxon>
        <taxon>Saprolegniales</taxon>
        <taxon>Achlyaceae</taxon>
        <taxon>Thraustotheca</taxon>
    </lineage>
</organism>
<comment type="similarity">
    <text evidence="7">Belongs to the dicarboxylate/amino acid:cation symporter (DAACS) (TC 2.A.23) family.</text>
</comment>
<reference evidence="8 9" key="1">
    <citation type="journal article" date="2014" name="Genome Biol. Evol.">
        <title>The secreted proteins of Achlya hypogyna and Thraustotheca clavata identify the ancestral oomycete secretome and reveal gene acquisitions by horizontal gene transfer.</title>
        <authorList>
            <person name="Misner I."/>
            <person name="Blouin N."/>
            <person name="Leonard G."/>
            <person name="Richards T.A."/>
            <person name="Lane C.E."/>
        </authorList>
    </citation>
    <scope>NUCLEOTIDE SEQUENCE [LARGE SCALE GENOMIC DNA]</scope>
    <source>
        <strain evidence="8 9">ATCC 34112</strain>
    </source>
</reference>
<sequence>MVLLIRINPYAYMRQLIPAYVFGFGCSSSMATLPVAVTVIHQTRKVSWSTANIAMCLGTPANLNAPALFLPTMVVFMAQVSGHRSDLTTPKIVILFFISLLGSMGTAPVPNAGLVMLLTTWKTVFPNIPLPHSFVYIVAMDFFLDRISTMVNLNGNMMVTRILASTMDQSSTEEENSYN</sequence>
<evidence type="ECO:0000256" key="1">
    <source>
        <dbReference type="ARBA" id="ARBA00004651"/>
    </source>
</evidence>
<keyword evidence="7" id="KW-0769">Symport</keyword>
<name>A0A1V9Y9E6_9STRA</name>
<dbReference type="InterPro" id="IPR001991">
    <property type="entry name" value="Na-dicarboxylate_symporter"/>
</dbReference>
<proteinExistence type="inferred from homology"/>
<keyword evidence="4 7" id="KW-0812">Transmembrane</keyword>
<feature type="transmembrane region" description="Helical" evidence="7">
    <location>
        <begin position="61"/>
        <end position="80"/>
    </location>
</feature>
<evidence type="ECO:0000313" key="8">
    <source>
        <dbReference type="EMBL" id="OQR82278.1"/>
    </source>
</evidence>
<dbReference type="PANTHER" id="PTHR42865">
    <property type="entry name" value="PROTON/GLUTAMATE-ASPARTATE SYMPORTER"/>
    <property type="match status" value="1"/>
</dbReference>
<dbReference type="GO" id="GO:0015293">
    <property type="term" value="F:symporter activity"/>
    <property type="evidence" value="ECO:0007669"/>
    <property type="project" value="UniProtKB-UniRule"/>
</dbReference>
<protein>
    <recommendedName>
        <fullName evidence="7">Amino acid transporter</fullName>
    </recommendedName>
</protein>
<keyword evidence="9" id="KW-1185">Reference proteome</keyword>
<evidence type="ECO:0000256" key="7">
    <source>
        <dbReference type="RuleBase" id="RU361216"/>
    </source>
</evidence>
<keyword evidence="3" id="KW-1003">Cell membrane</keyword>
<keyword evidence="5 7" id="KW-1133">Transmembrane helix</keyword>
<gene>
    <name evidence="8" type="ORF">THRCLA_11022</name>
</gene>
<evidence type="ECO:0000256" key="5">
    <source>
        <dbReference type="ARBA" id="ARBA00022989"/>
    </source>
</evidence>